<dbReference type="VEuPathDB" id="FungiDB:LCOR_00135.1"/>
<feature type="compositionally biased region" description="Low complexity" evidence="1">
    <location>
        <begin position="23"/>
        <end position="34"/>
    </location>
</feature>
<name>A0A068RDZ5_9FUNG</name>
<feature type="region of interest" description="Disordered" evidence="1">
    <location>
        <begin position="1"/>
        <end position="59"/>
    </location>
</feature>
<sequence>MMMNSQPFEAPLTPPAEYPSSRTHNTATTTTPTTGGRKLSVTFDLPETPGGTKHSPLNEDDLLSPSISRSNSIDINAQAVPDTILVALLDRDEEMRHLVQHNTAFFSSLRSHLYHNWSRFENTLYCPRSKMSDQDWMDRISKALHAVPPLLQQFKDLVGYMGEDDTSTTTIQQEEPSFIHVDLARIRDYPQRVARLRQAYPQFIINCQKGLSNPDAFFDTLFAPRSSTMPDDIWEMRIYDQLDHSGHDLLAQLKEIVEYEIECGMEGDH</sequence>
<dbReference type="Proteomes" id="UP000027586">
    <property type="component" value="Unassembled WGS sequence"/>
</dbReference>
<evidence type="ECO:0000256" key="1">
    <source>
        <dbReference type="SAM" id="MobiDB-lite"/>
    </source>
</evidence>
<proteinExistence type="predicted"/>
<reference evidence="2" key="1">
    <citation type="submission" date="2013-08" db="EMBL/GenBank/DDBJ databases">
        <title>Gene expansion shapes genome architecture in the human pathogen Lichtheimia corymbifera: an evolutionary genomics analysis in the ancient terrestrial Mucorales (Mucoromycotina).</title>
        <authorList>
            <person name="Schwartze V.U."/>
            <person name="Winter S."/>
            <person name="Shelest E."/>
            <person name="Marcet-Houben M."/>
            <person name="Horn F."/>
            <person name="Wehner S."/>
            <person name="Hoffmann K."/>
            <person name="Riege K."/>
            <person name="Sammeth M."/>
            <person name="Nowrousian M."/>
            <person name="Valiante V."/>
            <person name="Linde J."/>
            <person name="Jacobsen I.D."/>
            <person name="Marz M."/>
            <person name="Brakhage A.A."/>
            <person name="Gabaldon T."/>
            <person name="Bocker S."/>
            <person name="Voigt K."/>
        </authorList>
    </citation>
    <scope>NUCLEOTIDE SEQUENCE [LARGE SCALE GENOMIC DNA]</scope>
    <source>
        <strain evidence="2">FSU 9682</strain>
    </source>
</reference>
<organism evidence="2 3">
    <name type="scientific">Lichtheimia corymbifera JMRC:FSU:9682</name>
    <dbReference type="NCBI Taxonomy" id="1263082"/>
    <lineage>
        <taxon>Eukaryota</taxon>
        <taxon>Fungi</taxon>
        <taxon>Fungi incertae sedis</taxon>
        <taxon>Mucoromycota</taxon>
        <taxon>Mucoromycotina</taxon>
        <taxon>Mucoromycetes</taxon>
        <taxon>Mucorales</taxon>
        <taxon>Lichtheimiaceae</taxon>
        <taxon>Lichtheimia</taxon>
    </lineage>
</organism>
<protein>
    <submittedName>
        <fullName evidence="2">Uncharacterized protein</fullName>
    </submittedName>
</protein>
<accession>A0A068RDZ5</accession>
<comment type="caution">
    <text evidence="2">The sequence shown here is derived from an EMBL/GenBank/DDBJ whole genome shotgun (WGS) entry which is preliminary data.</text>
</comment>
<evidence type="ECO:0000313" key="3">
    <source>
        <dbReference type="Proteomes" id="UP000027586"/>
    </source>
</evidence>
<evidence type="ECO:0000313" key="2">
    <source>
        <dbReference type="EMBL" id="CDH48348.1"/>
    </source>
</evidence>
<keyword evidence="3" id="KW-1185">Reference proteome</keyword>
<gene>
    <name evidence="2" type="ORF">LCOR_00135.1</name>
</gene>
<dbReference type="OrthoDB" id="5279943at2759"/>
<dbReference type="EMBL" id="CBTN010000001">
    <property type="protein sequence ID" value="CDH48348.1"/>
    <property type="molecule type" value="Genomic_DNA"/>
</dbReference>
<dbReference type="AlphaFoldDB" id="A0A068RDZ5"/>